<sequence length="314" mass="34814">MLRGLSLGRAALRAAPLCAVRAEPVRALSVTPMRLRQAPPEPKMDLPPSGERAEKTFSRFWKKVSVGHVPADAEAEEHFTVLLDKRALRTPGGKVLTVPADRPLLACLISEEWDTQTQVLKPHSLPLTSLASRAIDGLATEKERAEVVDYLLRYFDTDSITFYEKQPKALVELQTTRWDPILDWAREFFQIEINAAHGALTSAQPAASRARIADVLTALSPLELAVMERAVMTTKSIFTSFALFYRRIEAEQAALAAEVETAAQVSTWGAVEDSHDVDHAELRRQLASVACAQVTTEPELVERFVEVLKQKYSA</sequence>
<dbReference type="InterPro" id="IPR023335">
    <property type="entry name" value="ATP12_ortho_dom_sf"/>
</dbReference>
<keyword evidence="5" id="KW-0143">Chaperone</keyword>
<dbReference type="SUPFAM" id="SSF160909">
    <property type="entry name" value="ATP12-like"/>
    <property type="match status" value="1"/>
</dbReference>
<comment type="similarity">
    <text evidence="2">Belongs to the ATP12 family.</text>
</comment>
<keyword evidence="7" id="KW-1185">Reference proteome</keyword>
<dbReference type="RefSeq" id="XP_060123775.1">
    <property type="nucleotide sequence ID" value="XM_060267792.1"/>
</dbReference>
<dbReference type="PANTHER" id="PTHR21013">
    <property type="entry name" value="ATP SYNTHASE MITOCHONDRIAL F1 COMPLEX ASSEMBLY FACTOR 2/ATP12 PROTEIN, MITOCHONDRIAL PRECURSOR"/>
    <property type="match status" value="1"/>
</dbReference>
<evidence type="ECO:0000256" key="1">
    <source>
        <dbReference type="ARBA" id="ARBA00004173"/>
    </source>
</evidence>
<keyword evidence="4" id="KW-0496">Mitochondrion</keyword>
<dbReference type="Gene3D" id="1.10.3580.10">
    <property type="entry name" value="ATP12 ATPase"/>
    <property type="match status" value="1"/>
</dbReference>
<evidence type="ECO:0000256" key="3">
    <source>
        <dbReference type="ARBA" id="ARBA00022946"/>
    </source>
</evidence>
<dbReference type="Gene3D" id="3.30.2180.10">
    <property type="entry name" value="ATP12-like"/>
    <property type="match status" value="1"/>
</dbReference>
<evidence type="ECO:0000313" key="6">
    <source>
        <dbReference type="EMBL" id="WFD40878.1"/>
    </source>
</evidence>
<evidence type="ECO:0000256" key="4">
    <source>
        <dbReference type="ARBA" id="ARBA00023128"/>
    </source>
</evidence>
<reference evidence="6" key="1">
    <citation type="submission" date="2023-03" db="EMBL/GenBank/DDBJ databases">
        <title>Mating type loci evolution in Malassezia.</title>
        <authorList>
            <person name="Coelho M.A."/>
        </authorList>
    </citation>
    <scope>NUCLEOTIDE SEQUENCE</scope>
    <source>
        <strain evidence="6">CBS 9431</strain>
    </source>
</reference>
<dbReference type="GO" id="GO:0005739">
    <property type="term" value="C:mitochondrion"/>
    <property type="evidence" value="ECO:0007669"/>
    <property type="project" value="UniProtKB-SubCell"/>
</dbReference>
<dbReference type="PANTHER" id="PTHR21013:SF10">
    <property type="entry name" value="ATP SYNTHASE MITOCHONDRIAL F1 COMPLEX ASSEMBLY FACTOR 2"/>
    <property type="match status" value="1"/>
</dbReference>
<proteinExistence type="inferred from homology"/>
<evidence type="ECO:0000256" key="5">
    <source>
        <dbReference type="ARBA" id="ARBA00023186"/>
    </source>
</evidence>
<dbReference type="Proteomes" id="UP001217754">
    <property type="component" value="Chromosome 8"/>
</dbReference>
<dbReference type="Pfam" id="PF07542">
    <property type="entry name" value="ATP12"/>
    <property type="match status" value="1"/>
</dbReference>
<dbReference type="GO" id="GO:0033615">
    <property type="term" value="P:mitochondrial proton-transporting ATP synthase complex assembly"/>
    <property type="evidence" value="ECO:0007669"/>
    <property type="project" value="TreeGrafter"/>
</dbReference>
<dbReference type="InterPro" id="IPR042272">
    <property type="entry name" value="ATP12_ATP_synth-F1-assembly_N"/>
</dbReference>
<gene>
    <name evidence="6" type="primary">atp12</name>
    <name evidence="6" type="ORF">MJAP1_003869</name>
</gene>
<organism evidence="6 7">
    <name type="scientific">Malassezia japonica</name>
    <dbReference type="NCBI Taxonomy" id="223818"/>
    <lineage>
        <taxon>Eukaryota</taxon>
        <taxon>Fungi</taxon>
        <taxon>Dikarya</taxon>
        <taxon>Basidiomycota</taxon>
        <taxon>Ustilaginomycotina</taxon>
        <taxon>Malasseziomycetes</taxon>
        <taxon>Malasseziales</taxon>
        <taxon>Malasseziaceae</taxon>
        <taxon>Malassezia</taxon>
    </lineage>
</organism>
<evidence type="ECO:0000256" key="2">
    <source>
        <dbReference type="ARBA" id="ARBA00008231"/>
    </source>
</evidence>
<protein>
    <submittedName>
        <fullName evidence="6">ATP synthase mitochondrial F1 complex assembly factor 2</fullName>
    </submittedName>
</protein>
<name>A0AAF0F172_9BASI</name>
<dbReference type="InterPro" id="IPR011419">
    <property type="entry name" value="ATP12_ATP_synth-F1-assembly"/>
</dbReference>
<keyword evidence="3" id="KW-0809">Transit peptide</keyword>
<accession>A0AAF0F172</accession>
<comment type="subcellular location">
    <subcellularLocation>
        <location evidence="1">Mitochondrion</location>
    </subcellularLocation>
</comment>
<dbReference type="EMBL" id="CP119965">
    <property type="protein sequence ID" value="WFD40878.1"/>
    <property type="molecule type" value="Genomic_DNA"/>
</dbReference>
<evidence type="ECO:0000313" key="7">
    <source>
        <dbReference type="Proteomes" id="UP001217754"/>
    </source>
</evidence>
<dbReference type="AlphaFoldDB" id="A0AAF0F172"/>
<dbReference type="GeneID" id="85227520"/>